<feature type="binding site" evidence="5">
    <location>
        <position position="350"/>
    </location>
    <ligand>
        <name>Zn(2+)</name>
        <dbReference type="ChEBI" id="CHEBI:29105"/>
        <note>catalytic</note>
    </ligand>
</feature>
<sequence>DVRGKGNCSSLSTGLVTEWPLLSYAFLPTMLINCLLFFLMAPAKGSPKPRVVYPLLLGERAYDGRIVIHVHDDLTLYLRKSSVAAPTMRVLTEENGQPVTLFFNGEDINTNLYEDEYKLASIALTRNESFVYMQGLISPQQRIEPIPISGRLLGDVVPHAVYDIEEKEGLYKTALKREHPAIDGRAYQRWPQAPQNVPAEVTVELFFIVDVPHHSRFSKHQGLLSYLCVMINSVNLRLSAARTPRIKLLVTGVDVTKNETYAELYPHNKEYIYDLGTLKKLARYAYENDHKFGNPDAVYLMTGREVYTVYNGRFKEGQGIGYVSGICTYQKVALGEDKPGLYSGIYTLTHELGHVLGAEHDGDGPMTSGHPGALDCPWDDGYVMSYVNKGPSHHHFSRCSLRQIQYVISRAGETCWATTRSGYVVIDQYSGPVVPFVAICKGDAADKDSTIENITVSATTCKLWCLYSRPYQWNTGRGFSITRKHYYHREFEALDYTSCGAVKVCVQGRCITKESKNPDTRRTGEQKLPTKPGSQTNNQE</sequence>
<evidence type="ECO:0000256" key="6">
    <source>
        <dbReference type="SAM" id="MobiDB-lite"/>
    </source>
</evidence>
<dbReference type="SUPFAM" id="SSF55486">
    <property type="entry name" value="Metalloproteases ('zincins'), catalytic domain"/>
    <property type="match status" value="1"/>
</dbReference>
<dbReference type="PROSITE" id="PS50215">
    <property type="entry name" value="ADAM_MEPRO"/>
    <property type="match status" value="1"/>
</dbReference>
<keyword evidence="7" id="KW-0812">Transmembrane</keyword>
<comment type="caution">
    <text evidence="5">Lacks conserved residue(s) required for the propagation of feature annotation.</text>
</comment>
<proteinExistence type="evidence at transcript level"/>
<dbReference type="Gene3D" id="3.40.390.10">
    <property type="entry name" value="Collagenase (Catalytic Domain)"/>
    <property type="match status" value="1"/>
</dbReference>
<feature type="domain" description="Peptidase M12B" evidence="8">
    <location>
        <begin position="201"/>
        <end position="420"/>
    </location>
</feature>
<organism evidence="9">
    <name type="scientific">Amblyomma maculatum</name>
    <name type="common">Gulf Coast tick</name>
    <dbReference type="NCBI Taxonomy" id="34609"/>
    <lineage>
        <taxon>Eukaryota</taxon>
        <taxon>Metazoa</taxon>
        <taxon>Ecdysozoa</taxon>
        <taxon>Arthropoda</taxon>
        <taxon>Chelicerata</taxon>
        <taxon>Arachnida</taxon>
        <taxon>Acari</taxon>
        <taxon>Parasitiformes</taxon>
        <taxon>Ixodida</taxon>
        <taxon>Ixodoidea</taxon>
        <taxon>Ixodidae</taxon>
        <taxon>Amblyomminae</taxon>
        <taxon>Amblyomma</taxon>
    </lineage>
</organism>
<dbReference type="InterPro" id="IPR024079">
    <property type="entry name" value="MetalloPept_cat_dom_sf"/>
</dbReference>
<feature type="region of interest" description="Disordered" evidence="6">
    <location>
        <begin position="515"/>
        <end position="540"/>
    </location>
</feature>
<protein>
    <recommendedName>
        <fullName evidence="8">Peptidase M12B domain-containing protein</fullName>
    </recommendedName>
</protein>
<dbReference type="GO" id="GO:0006509">
    <property type="term" value="P:membrane protein ectodomain proteolysis"/>
    <property type="evidence" value="ECO:0007669"/>
    <property type="project" value="TreeGrafter"/>
</dbReference>
<feature type="transmembrane region" description="Helical" evidence="7">
    <location>
        <begin position="21"/>
        <end position="41"/>
    </location>
</feature>
<evidence type="ECO:0000256" key="5">
    <source>
        <dbReference type="PROSITE-ProRule" id="PRU00276"/>
    </source>
</evidence>
<evidence type="ECO:0000256" key="7">
    <source>
        <dbReference type="SAM" id="Phobius"/>
    </source>
</evidence>
<feature type="compositionally biased region" description="Basic and acidic residues" evidence="6">
    <location>
        <begin position="515"/>
        <end position="525"/>
    </location>
</feature>
<evidence type="ECO:0000259" key="8">
    <source>
        <dbReference type="PROSITE" id="PS50215"/>
    </source>
</evidence>
<feature type="active site" evidence="5">
    <location>
        <position position="351"/>
    </location>
</feature>
<feature type="binding site" evidence="5">
    <location>
        <position position="354"/>
    </location>
    <ligand>
        <name>Zn(2+)</name>
        <dbReference type="ChEBI" id="CHEBI:29105"/>
        <note>catalytic</note>
    </ligand>
</feature>
<dbReference type="InterPro" id="IPR034030">
    <property type="entry name" value="ZnMc_salivary_gland_MPs"/>
</dbReference>
<dbReference type="AlphaFoldDB" id="G3MIC9"/>
<evidence type="ECO:0000256" key="3">
    <source>
        <dbReference type="ARBA" id="ARBA00022833"/>
    </source>
</evidence>
<evidence type="ECO:0000256" key="4">
    <source>
        <dbReference type="ARBA" id="ARBA00023049"/>
    </source>
</evidence>
<keyword evidence="4" id="KW-0482">Metalloprotease</keyword>
<evidence type="ECO:0000256" key="1">
    <source>
        <dbReference type="ARBA" id="ARBA00022670"/>
    </source>
</evidence>
<keyword evidence="2" id="KW-0378">Hydrolase</keyword>
<evidence type="ECO:0000256" key="2">
    <source>
        <dbReference type="ARBA" id="ARBA00022801"/>
    </source>
</evidence>
<evidence type="ECO:0000313" key="9">
    <source>
        <dbReference type="EMBL" id="AEO33247.1"/>
    </source>
</evidence>
<dbReference type="GO" id="GO:0004222">
    <property type="term" value="F:metalloendopeptidase activity"/>
    <property type="evidence" value="ECO:0007669"/>
    <property type="project" value="InterPro"/>
</dbReference>
<keyword evidence="3 5" id="KW-0862">Zinc</keyword>
<dbReference type="Pfam" id="PF13582">
    <property type="entry name" value="Reprolysin_3"/>
    <property type="match status" value="1"/>
</dbReference>
<dbReference type="PANTHER" id="PTHR11905">
    <property type="entry name" value="ADAM A DISINTEGRIN AND METALLOPROTEASE DOMAIN"/>
    <property type="match status" value="1"/>
</dbReference>
<dbReference type="PANTHER" id="PTHR11905:SF159">
    <property type="entry name" value="ADAM METALLOPROTEASE"/>
    <property type="match status" value="1"/>
</dbReference>
<dbReference type="EMBL" id="JO841630">
    <property type="protein sequence ID" value="AEO33247.1"/>
    <property type="molecule type" value="mRNA"/>
</dbReference>
<accession>G3MIC9</accession>
<name>G3MIC9_AMBMU</name>
<dbReference type="Gene3D" id="3.40.1620.60">
    <property type="match status" value="1"/>
</dbReference>
<keyword evidence="1" id="KW-0645">Protease</keyword>
<keyword evidence="5" id="KW-0479">Metal-binding</keyword>
<dbReference type="GO" id="GO:0046872">
    <property type="term" value="F:metal ion binding"/>
    <property type="evidence" value="ECO:0007669"/>
    <property type="project" value="UniProtKB-KW"/>
</dbReference>
<reference evidence="9" key="1">
    <citation type="journal article" date="2011" name="PLoS ONE">
        <title>A deep insight into the sialotranscriptome of the gulf coast tick, Amblyomma maculatum.</title>
        <authorList>
            <person name="Karim S."/>
            <person name="Singh P."/>
            <person name="Ribeiro J.M."/>
        </authorList>
    </citation>
    <scope>NUCLEOTIDE SEQUENCE</scope>
    <source>
        <tissue evidence="9">Salivary gland</tissue>
    </source>
</reference>
<feature type="binding site" evidence="5">
    <location>
        <position position="360"/>
    </location>
    <ligand>
        <name>Zn(2+)</name>
        <dbReference type="ChEBI" id="CHEBI:29105"/>
        <note>catalytic</note>
    </ligand>
</feature>
<keyword evidence="7" id="KW-0472">Membrane</keyword>
<keyword evidence="7" id="KW-1133">Transmembrane helix</keyword>
<feature type="non-terminal residue" evidence="9">
    <location>
        <position position="1"/>
    </location>
</feature>
<dbReference type="InterPro" id="IPR001590">
    <property type="entry name" value="Peptidase_M12B"/>
</dbReference>
<dbReference type="CDD" id="cd04272">
    <property type="entry name" value="ZnMc_salivary_gland_MPs"/>
    <property type="match status" value="1"/>
</dbReference>